<dbReference type="SUPFAM" id="SSF51658">
    <property type="entry name" value="Xylose isomerase-like"/>
    <property type="match status" value="1"/>
</dbReference>
<evidence type="ECO:0000256" key="6">
    <source>
        <dbReference type="ARBA" id="ARBA00023204"/>
    </source>
</evidence>
<dbReference type="AlphaFoldDB" id="A0A0F4ZD18"/>
<dbReference type="NCBIfam" id="TIGR00629">
    <property type="entry name" value="uvde"/>
    <property type="match status" value="1"/>
</dbReference>
<keyword evidence="1" id="KW-0540">Nuclease</keyword>
<feature type="compositionally biased region" description="Polar residues" evidence="7">
    <location>
        <begin position="9"/>
        <end position="20"/>
    </location>
</feature>
<keyword evidence="2" id="KW-0255">Endonuclease</keyword>
<evidence type="ECO:0000256" key="3">
    <source>
        <dbReference type="ARBA" id="ARBA00022763"/>
    </source>
</evidence>
<feature type="compositionally biased region" description="Acidic residues" evidence="7">
    <location>
        <begin position="72"/>
        <end position="106"/>
    </location>
</feature>
<dbReference type="GO" id="GO:0005739">
    <property type="term" value="C:mitochondrion"/>
    <property type="evidence" value="ECO:0007669"/>
    <property type="project" value="EnsemblFungi"/>
</dbReference>
<keyword evidence="4" id="KW-0228">DNA excision</keyword>
<keyword evidence="6" id="KW-0234">DNA repair</keyword>
<keyword evidence="5" id="KW-0378">Hydrolase</keyword>
<accession>A0A0F4ZD18</accession>
<evidence type="ECO:0000256" key="1">
    <source>
        <dbReference type="ARBA" id="ARBA00022722"/>
    </source>
</evidence>
<evidence type="ECO:0000256" key="7">
    <source>
        <dbReference type="SAM" id="MobiDB-lite"/>
    </source>
</evidence>
<feature type="region of interest" description="Disordered" evidence="7">
    <location>
        <begin position="1"/>
        <end position="143"/>
    </location>
</feature>
<evidence type="ECO:0000313" key="8">
    <source>
        <dbReference type="EMBL" id="KKA27743.1"/>
    </source>
</evidence>
<dbReference type="InterPro" id="IPR036237">
    <property type="entry name" value="Xyl_isomerase-like_sf"/>
</dbReference>
<dbReference type="InterPro" id="IPR004601">
    <property type="entry name" value="UvdE"/>
</dbReference>
<protein>
    <recommendedName>
        <fullName evidence="10">UV-damage endonuclease</fullName>
    </recommendedName>
</protein>
<dbReference type="GO" id="GO:0070914">
    <property type="term" value="P:UV-damage excision repair"/>
    <property type="evidence" value="ECO:0007669"/>
    <property type="project" value="EnsemblFungi"/>
</dbReference>
<dbReference type="PANTHER" id="PTHR31290">
    <property type="entry name" value="UV-DAMAGE ENDONUCLEASE"/>
    <property type="match status" value="1"/>
</dbReference>
<sequence>MVSLRRRQISNGVATTTTATPDEKSLLSTVALEPTTLAANKKPVRKRSKKEAVETVQATRTSTRHVKKTEVESEVEVESGTEASAFEDDEEDFGGCCSSEDDFEEDQPAKKKKRAATSKDAKKKSAKTESKKKPLVRLEDREQQEPMARLLPLTGGRLPIPWKGRLGYACINTFLRANIPPIYSGRTCRLSSIIEHRHPLRDPTQPEHPTKNRPDRTKPSSIERGLAYVQALGVANARDLIPIIRWNDRFGIKFMRLSSDLFPFASHREHGYPLAPFAADVLAELGRTVAELGHRVTTHPGQYTQLGSPRKEVVDAAMRDLAYHDEMLRLLKLPEQMDRDAVMIIHLGGTFGDKATTLARFRENYAQLPASIKQRLVLENDDVSWSVHDLLPLCDELDIPLVLDFHHHSIIFDQEALDREGTSDVTNLYDRIKAVWDRKGIRQKMHYSESRAGAVTARDRRAHSARVRDLPPCPDDMDLMIEAKDKEQAVFDLMLKYKLDGWEKIKSVVPGDRSDENAVYWPEGHEEVLKLTKSRVRKVDSIKAEVDDLVIKVDGEKKVTRTRKKAQVKVEETVSKRSTRKRKAVKKEDTESE</sequence>
<keyword evidence="3" id="KW-0227">DNA damage</keyword>
<dbReference type="Proteomes" id="UP000033483">
    <property type="component" value="Unassembled WGS sequence"/>
</dbReference>
<reference evidence="8 9" key="1">
    <citation type="submission" date="2015-03" db="EMBL/GenBank/DDBJ databases">
        <authorList>
            <person name="Radwan O."/>
            <person name="Al-Naeli F.A."/>
            <person name="Rendon G.A."/>
            <person name="Fields C."/>
        </authorList>
    </citation>
    <scope>NUCLEOTIDE SEQUENCE [LARGE SCALE GENOMIC DNA]</scope>
    <source>
        <strain evidence="8">CR-DP1</strain>
    </source>
</reference>
<keyword evidence="9" id="KW-1185">Reference proteome</keyword>
<dbReference type="GO" id="GO:0043504">
    <property type="term" value="P:mitochondrial DNA repair"/>
    <property type="evidence" value="ECO:0007669"/>
    <property type="project" value="EnsemblFungi"/>
</dbReference>
<dbReference type="Gene3D" id="3.20.20.150">
    <property type="entry name" value="Divalent-metal-dependent TIM barrel enzymes"/>
    <property type="match status" value="1"/>
</dbReference>
<evidence type="ECO:0000256" key="5">
    <source>
        <dbReference type="ARBA" id="ARBA00022801"/>
    </source>
</evidence>
<dbReference type="GO" id="GO:0033892">
    <property type="term" value="F:deoxyribonuclease (pyrimidine dimer) activity"/>
    <property type="evidence" value="ECO:0007669"/>
    <property type="project" value="EnsemblFungi"/>
</dbReference>
<feature type="compositionally biased region" description="Basic residues" evidence="7">
    <location>
        <begin position="110"/>
        <end position="125"/>
    </location>
</feature>
<comment type="caution">
    <text evidence="8">The sequence shown here is derived from an EMBL/GenBank/DDBJ whole genome shotgun (WGS) entry which is preliminary data.</text>
</comment>
<dbReference type="GO" id="GO:0006290">
    <property type="term" value="P:pyrimidine dimer repair"/>
    <property type="evidence" value="ECO:0007669"/>
    <property type="project" value="EnsemblFungi"/>
</dbReference>
<proteinExistence type="predicted"/>
<evidence type="ECO:0008006" key="10">
    <source>
        <dbReference type="Google" id="ProtNLM"/>
    </source>
</evidence>
<dbReference type="GO" id="GO:0005634">
    <property type="term" value="C:nucleus"/>
    <property type="evidence" value="ECO:0007669"/>
    <property type="project" value="EnsemblFungi"/>
</dbReference>
<evidence type="ECO:0000256" key="4">
    <source>
        <dbReference type="ARBA" id="ARBA00022769"/>
    </source>
</evidence>
<feature type="compositionally biased region" description="Basic and acidic residues" evidence="7">
    <location>
        <begin position="126"/>
        <end position="143"/>
    </location>
</feature>
<dbReference type="GO" id="GO:0006289">
    <property type="term" value="P:nucleotide-excision repair"/>
    <property type="evidence" value="ECO:0007669"/>
    <property type="project" value="InterPro"/>
</dbReference>
<dbReference type="OrthoDB" id="541883at2759"/>
<feature type="region of interest" description="Disordered" evidence="7">
    <location>
        <begin position="562"/>
        <end position="593"/>
    </location>
</feature>
<dbReference type="Pfam" id="PF03851">
    <property type="entry name" value="UvdE"/>
    <property type="match status" value="1"/>
</dbReference>
<dbReference type="EMBL" id="LAEV01001594">
    <property type="protein sequence ID" value="KKA27743.1"/>
    <property type="molecule type" value="Genomic_DNA"/>
</dbReference>
<dbReference type="PANTHER" id="PTHR31290:SF5">
    <property type="entry name" value="UV-DAMAGE ENDONUCLEASE"/>
    <property type="match status" value="1"/>
</dbReference>
<organism evidence="8 9">
    <name type="scientific">Thielaviopsis punctulata</name>
    <dbReference type="NCBI Taxonomy" id="72032"/>
    <lineage>
        <taxon>Eukaryota</taxon>
        <taxon>Fungi</taxon>
        <taxon>Dikarya</taxon>
        <taxon>Ascomycota</taxon>
        <taxon>Pezizomycotina</taxon>
        <taxon>Sordariomycetes</taxon>
        <taxon>Hypocreomycetidae</taxon>
        <taxon>Microascales</taxon>
        <taxon>Ceratocystidaceae</taxon>
        <taxon>Thielaviopsis</taxon>
    </lineage>
</organism>
<dbReference type="GO" id="GO:0000404">
    <property type="term" value="F:heteroduplex DNA loop binding"/>
    <property type="evidence" value="ECO:0007669"/>
    <property type="project" value="EnsemblFungi"/>
</dbReference>
<name>A0A0F4ZD18_9PEZI</name>
<gene>
    <name evidence="8" type="ORF">TD95_001270</name>
</gene>
<evidence type="ECO:0000256" key="2">
    <source>
        <dbReference type="ARBA" id="ARBA00022759"/>
    </source>
</evidence>
<dbReference type="GO" id="GO:0006284">
    <property type="term" value="P:base-excision repair"/>
    <property type="evidence" value="ECO:0007669"/>
    <property type="project" value="EnsemblFungi"/>
</dbReference>
<dbReference type="GO" id="GO:0006298">
    <property type="term" value="P:mismatch repair"/>
    <property type="evidence" value="ECO:0007669"/>
    <property type="project" value="EnsemblFungi"/>
</dbReference>
<feature type="compositionally biased region" description="Basic and acidic residues" evidence="7">
    <location>
        <begin position="195"/>
        <end position="218"/>
    </location>
</feature>
<evidence type="ECO:0000313" key="9">
    <source>
        <dbReference type="Proteomes" id="UP000033483"/>
    </source>
</evidence>
<feature type="region of interest" description="Disordered" evidence="7">
    <location>
        <begin position="195"/>
        <end position="222"/>
    </location>
</feature>